<reference evidence="1 2" key="2">
    <citation type="journal article" date="2006" name="J. Gen. Virol.">
        <title>Genome sequence of an enhancin gene-rich nucleopolyhedrovirus (NPV) from Agrotis segetum: collinearity with Spodoptera exigua multiple NPV.</title>
        <authorList>
            <person name="Jakubowska A.K."/>
            <person name="Peters S.A."/>
            <person name="Ziemnicka J."/>
            <person name="Vlak J.M."/>
            <person name="van Oers M.M."/>
        </authorList>
    </citation>
    <scope>NUCLEOTIDE SEQUENCE [LARGE SCALE GENOMIC DNA]</scope>
</reference>
<dbReference type="KEGG" id="vg:3974310"/>
<protein>
    <submittedName>
        <fullName evidence="1">ORF-46</fullName>
    </submittedName>
</protein>
<organismHost>
    <name type="scientific">Lepidoptera</name>
    <name type="common">moths &amp; butterflies</name>
    <dbReference type="NCBI Taxonomy" id="7088"/>
</organismHost>
<evidence type="ECO:0000313" key="2">
    <source>
        <dbReference type="Proteomes" id="UP000204644"/>
    </source>
</evidence>
<dbReference type="OrthoDB" id="18408at10239"/>
<name>Q287M6_NPVAS</name>
<dbReference type="GeneID" id="3974310"/>
<dbReference type="Proteomes" id="UP000204644">
    <property type="component" value="Segment"/>
</dbReference>
<accession>Q287M6</accession>
<organism evidence="1 2">
    <name type="scientific">Agrotis segetum nuclear polyhedrosis virus</name>
    <name type="common">AsNPV</name>
    <dbReference type="NCBI Taxonomy" id="1962501"/>
    <lineage>
        <taxon>Viruses</taxon>
        <taxon>Viruses incertae sedis</taxon>
        <taxon>Naldaviricetes</taxon>
        <taxon>Lefavirales</taxon>
        <taxon>Baculoviridae</taxon>
        <taxon>Alphabaculovirus</taxon>
        <taxon>Alphabaculovirus agsegetum</taxon>
    </lineage>
</organism>
<proteinExistence type="predicted"/>
<dbReference type="RefSeq" id="YP_529716.1">
    <property type="nucleotide sequence ID" value="NC_007921.1"/>
</dbReference>
<keyword evidence="2" id="KW-1185">Reference proteome</keyword>
<sequence>MRVLSEQQPIYILNTMSQDNEGVPVDNSTYPAVASFDKYINNIRFTQTSFDQQRQQYEITVDVFDIDPRFLFDNDNDRLMNLLLPQQFQVRLNKSYYEPESVEYEPEGHLTLRILSPTADIESVAVHINMRYFDNGRVAWKVPDNIKEAYSD</sequence>
<reference evidence="2" key="1">
    <citation type="journal article" date="2005" name="J. Invertebr. Pathol.">
        <title>Molecular characterization of Agrotis segetum nucleopolyhedrovirus from Poland.</title>
        <authorList>
            <person name="Jakubowska A."/>
            <person name="van Oers M.M."/>
            <person name="Ziemnicka J."/>
            <person name="Lipa J.J."/>
            <person name="Vlak J.M."/>
        </authorList>
    </citation>
    <scope>NUCLEOTIDE SEQUENCE [LARGE SCALE GENOMIC DNA]</scope>
</reference>
<dbReference type="EMBL" id="DQ123841">
    <property type="protein sequence ID" value="AAZ38212.1"/>
    <property type="molecule type" value="Genomic_DNA"/>
</dbReference>
<evidence type="ECO:0000313" key="1">
    <source>
        <dbReference type="EMBL" id="AAZ38212.1"/>
    </source>
</evidence>